<dbReference type="AlphaFoldDB" id="M3A9D7"/>
<dbReference type="eggNOG" id="COG0265">
    <property type="taxonomic scope" value="Bacteria"/>
</dbReference>
<dbReference type="GO" id="GO:0008233">
    <property type="term" value="F:peptidase activity"/>
    <property type="evidence" value="ECO:0007669"/>
    <property type="project" value="UniProtKB-KW"/>
</dbReference>
<organism evidence="2 3">
    <name type="scientific">Paramagnetospirillum caucaseum</name>
    <dbReference type="NCBI Taxonomy" id="1244869"/>
    <lineage>
        <taxon>Bacteria</taxon>
        <taxon>Pseudomonadati</taxon>
        <taxon>Pseudomonadota</taxon>
        <taxon>Alphaproteobacteria</taxon>
        <taxon>Rhodospirillales</taxon>
        <taxon>Magnetospirillaceae</taxon>
        <taxon>Paramagnetospirillum</taxon>
    </lineage>
</organism>
<name>M3A9D7_9PROT</name>
<proteinExistence type="predicted"/>
<dbReference type="SUPFAM" id="SSF50156">
    <property type="entry name" value="PDZ domain-like"/>
    <property type="match status" value="1"/>
</dbReference>
<accession>M3A9D7</accession>
<sequence>MRFRLATLPIGGDARLTVLRAGAEKTLTVRLVAPPETPPRDKTEISGRNPFNGATLVNLNPALAEEIGINSGLSGVMVFGIKRGSVANRLGLQPGDMLLKVNERPVPSVAEARKLLGVESPRWAITIKRNGEVMSLVLGG</sequence>
<keyword evidence="3" id="KW-1185">Reference proteome</keyword>
<protein>
    <submittedName>
        <fullName evidence="2">Trypsin-like serine protease</fullName>
    </submittedName>
</protein>
<dbReference type="EMBL" id="AONQ01000043">
    <property type="protein sequence ID" value="EME69094.1"/>
    <property type="molecule type" value="Genomic_DNA"/>
</dbReference>
<dbReference type="STRING" id="1244869.H261_15215"/>
<evidence type="ECO:0000259" key="1">
    <source>
        <dbReference type="PROSITE" id="PS50106"/>
    </source>
</evidence>
<dbReference type="GO" id="GO:0006508">
    <property type="term" value="P:proteolysis"/>
    <property type="evidence" value="ECO:0007669"/>
    <property type="project" value="UniProtKB-KW"/>
</dbReference>
<dbReference type="Pfam" id="PF17820">
    <property type="entry name" value="PDZ_6"/>
    <property type="match status" value="1"/>
</dbReference>
<dbReference type="Proteomes" id="UP000011744">
    <property type="component" value="Unassembled WGS sequence"/>
</dbReference>
<evidence type="ECO:0000313" key="3">
    <source>
        <dbReference type="Proteomes" id="UP000011744"/>
    </source>
</evidence>
<dbReference type="InterPro" id="IPR041489">
    <property type="entry name" value="PDZ_6"/>
</dbReference>
<feature type="domain" description="PDZ" evidence="1">
    <location>
        <begin position="56"/>
        <end position="140"/>
    </location>
</feature>
<evidence type="ECO:0000313" key="2">
    <source>
        <dbReference type="EMBL" id="EME69094.1"/>
    </source>
</evidence>
<gene>
    <name evidence="2" type="ORF">H261_15215</name>
</gene>
<keyword evidence="2" id="KW-0378">Hydrolase</keyword>
<keyword evidence="2" id="KW-0645">Protease</keyword>
<comment type="caution">
    <text evidence="2">The sequence shown here is derived from an EMBL/GenBank/DDBJ whole genome shotgun (WGS) entry which is preliminary data.</text>
</comment>
<reference evidence="2 3" key="1">
    <citation type="journal article" date="2014" name="Genome Announc.">
        <title>Draft Genome Sequence of Magnetospirillum sp. Strain SO-1, a Freshwater Magnetotactic Bacterium Isolated from the Ol'khovka River, Russia.</title>
        <authorList>
            <person name="Grouzdev D.S."/>
            <person name="Dziuba M.V."/>
            <person name="Sukhacheva M.S."/>
            <person name="Mardanov A.V."/>
            <person name="Beletskiy A.V."/>
            <person name="Kuznetsov B.B."/>
            <person name="Skryabin K.G."/>
        </authorList>
    </citation>
    <scope>NUCLEOTIDE SEQUENCE [LARGE SCALE GENOMIC DNA]</scope>
    <source>
        <strain evidence="2 3">SO-1</strain>
    </source>
</reference>
<dbReference type="InterPro" id="IPR036034">
    <property type="entry name" value="PDZ_sf"/>
</dbReference>
<dbReference type="PROSITE" id="PS50106">
    <property type="entry name" value="PDZ"/>
    <property type="match status" value="1"/>
</dbReference>
<dbReference type="InterPro" id="IPR001478">
    <property type="entry name" value="PDZ"/>
</dbReference>
<dbReference type="SMART" id="SM00228">
    <property type="entry name" value="PDZ"/>
    <property type="match status" value="1"/>
</dbReference>
<dbReference type="Gene3D" id="2.30.42.10">
    <property type="match status" value="1"/>
</dbReference>